<evidence type="ECO:0000256" key="1">
    <source>
        <dbReference type="SAM" id="MobiDB-lite"/>
    </source>
</evidence>
<accession>A0A4D6M0R6</accession>
<dbReference type="AlphaFoldDB" id="A0A4D6M0R6"/>
<protein>
    <submittedName>
        <fullName evidence="2">Uncharacterized protein</fullName>
    </submittedName>
</protein>
<feature type="region of interest" description="Disordered" evidence="1">
    <location>
        <begin position="78"/>
        <end position="100"/>
    </location>
</feature>
<organism evidence="2 3">
    <name type="scientific">Vigna unguiculata</name>
    <name type="common">Cowpea</name>
    <dbReference type="NCBI Taxonomy" id="3917"/>
    <lineage>
        <taxon>Eukaryota</taxon>
        <taxon>Viridiplantae</taxon>
        <taxon>Streptophyta</taxon>
        <taxon>Embryophyta</taxon>
        <taxon>Tracheophyta</taxon>
        <taxon>Spermatophyta</taxon>
        <taxon>Magnoliopsida</taxon>
        <taxon>eudicotyledons</taxon>
        <taxon>Gunneridae</taxon>
        <taxon>Pentapetalae</taxon>
        <taxon>rosids</taxon>
        <taxon>fabids</taxon>
        <taxon>Fabales</taxon>
        <taxon>Fabaceae</taxon>
        <taxon>Papilionoideae</taxon>
        <taxon>50 kb inversion clade</taxon>
        <taxon>NPAAA clade</taxon>
        <taxon>indigoferoid/millettioid clade</taxon>
        <taxon>Phaseoleae</taxon>
        <taxon>Vigna</taxon>
    </lineage>
</organism>
<evidence type="ECO:0000313" key="2">
    <source>
        <dbReference type="EMBL" id="QCD94477.1"/>
    </source>
</evidence>
<name>A0A4D6M0R6_VIGUN</name>
<reference evidence="2 3" key="1">
    <citation type="submission" date="2019-04" db="EMBL/GenBank/DDBJ databases">
        <title>An improved genome assembly and genetic linkage map for asparagus bean, Vigna unguiculata ssp. sesquipedialis.</title>
        <authorList>
            <person name="Xia Q."/>
            <person name="Zhang R."/>
            <person name="Dong Y."/>
        </authorList>
    </citation>
    <scope>NUCLEOTIDE SEQUENCE [LARGE SCALE GENOMIC DNA]</scope>
    <source>
        <tissue evidence="2">Leaf</tissue>
    </source>
</reference>
<dbReference type="Proteomes" id="UP000501690">
    <property type="component" value="Linkage Group LG5"/>
</dbReference>
<evidence type="ECO:0000313" key="3">
    <source>
        <dbReference type="Proteomes" id="UP000501690"/>
    </source>
</evidence>
<gene>
    <name evidence="2" type="ORF">DEO72_LG5g2561</name>
</gene>
<keyword evidence="3" id="KW-1185">Reference proteome</keyword>
<proteinExistence type="predicted"/>
<sequence>MLPPSCTIIETTSMTHRTTVFVASRFLSVVPLSEMGVRDYFIFSVRPAATTTSGLYLLGQWTASALCASFSCKSRYFDAPSSSSTPSPPSLLHTRARELA</sequence>
<dbReference type="EMBL" id="CP039349">
    <property type="protein sequence ID" value="QCD94477.1"/>
    <property type="molecule type" value="Genomic_DNA"/>
</dbReference>